<protein>
    <submittedName>
        <fullName evidence="2">DUF1524 domain-containing protein</fullName>
    </submittedName>
</protein>
<dbReference type="RefSeq" id="WP_359211083.1">
    <property type="nucleotide sequence ID" value="NZ_JBEZAM010000033.1"/>
</dbReference>
<dbReference type="Proteomes" id="UP001551210">
    <property type="component" value="Unassembled WGS sequence"/>
</dbReference>
<dbReference type="PANTHER" id="PTHR24094:SF15">
    <property type="entry name" value="AMP-DEPENDENT SYNTHETASE_LIGASE DOMAIN-CONTAINING PROTEIN-RELATED"/>
    <property type="match status" value="1"/>
</dbReference>
<dbReference type="PANTHER" id="PTHR24094">
    <property type="entry name" value="SECRETED PROTEIN"/>
    <property type="match status" value="1"/>
</dbReference>
<name>A0ABV3D0C5_STREX</name>
<keyword evidence="3" id="KW-1185">Reference proteome</keyword>
<proteinExistence type="predicted"/>
<comment type="caution">
    <text evidence="2">The sequence shown here is derived from an EMBL/GenBank/DDBJ whole genome shotgun (WGS) entry which is preliminary data.</text>
</comment>
<feature type="signal peptide" evidence="1">
    <location>
        <begin position="1"/>
        <end position="27"/>
    </location>
</feature>
<feature type="chain" id="PRO_5046908201" evidence="1">
    <location>
        <begin position="28"/>
        <end position="221"/>
    </location>
</feature>
<evidence type="ECO:0000256" key="1">
    <source>
        <dbReference type="SAM" id="SignalP"/>
    </source>
</evidence>
<evidence type="ECO:0000313" key="2">
    <source>
        <dbReference type="EMBL" id="MEU7295919.1"/>
    </source>
</evidence>
<reference evidence="2 3" key="1">
    <citation type="submission" date="2024-06" db="EMBL/GenBank/DDBJ databases">
        <title>The Natural Products Discovery Center: Release of the First 8490 Sequenced Strains for Exploring Actinobacteria Biosynthetic Diversity.</title>
        <authorList>
            <person name="Kalkreuter E."/>
            <person name="Kautsar S.A."/>
            <person name="Yang D."/>
            <person name="Bader C.D."/>
            <person name="Teijaro C.N."/>
            <person name="Fluegel L."/>
            <person name="Davis C.M."/>
            <person name="Simpson J.R."/>
            <person name="Lauterbach L."/>
            <person name="Steele A.D."/>
            <person name="Gui C."/>
            <person name="Meng S."/>
            <person name="Li G."/>
            <person name="Viehrig K."/>
            <person name="Ye F."/>
            <person name="Su P."/>
            <person name="Kiefer A.F."/>
            <person name="Nichols A."/>
            <person name="Cepeda A.J."/>
            <person name="Yan W."/>
            <person name="Fan B."/>
            <person name="Jiang Y."/>
            <person name="Adhikari A."/>
            <person name="Zheng C.-J."/>
            <person name="Schuster L."/>
            <person name="Cowan T.M."/>
            <person name="Smanski M.J."/>
            <person name="Chevrette M.G."/>
            <person name="De Carvalho L.P.S."/>
            <person name="Shen B."/>
        </authorList>
    </citation>
    <scope>NUCLEOTIDE SEQUENCE [LARGE SCALE GENOMIC DNA]</scope>
    <source>
        <strain evidence="2 3">NPDC045705</strain>
    </source>
</reference>
<keyword evidence="1" id="KW-0732">Signal</keyword>
<organism evidence="2 3">
    <name type="scientific">Streptomyces exfoliatus</name>
    <name type="common">Streptomyces hydrogenans</name>
    <dbReference type="NCBI Taxonomy" id="1905"/>
    <lineage>
        <taxon>Bacteria</taxon>
        <taxon>Bacillati</taxon>
        <taxon>Actinomycetota</taxon>
        <taxon>Actinomycetes</taxon>
        <taxon>Kitasatosporales</taxon>
        <taxon>Streptomycetaceae</taxon>
        <taxon>Streptomyces</taxon>
    </lineage>
</organism>
<accession>A0ABV3D0C5</accession>
<dbReference type="EMBL" id="JBEZAM010000033">
    <property type="protein sequence ID" value="MEU7295919.1"/>
    <property type="molecule type" value="Genomic_DNA"/>
</dbReference>
<evidence type="ECO:0000313" key="3">
    <source>
        <dbReference type="Proteomes" id="UP001551210"/>
    </source>
</evidence>
<sequence>MIKNLMRGLAPLALILSPLAVPSPALSANVVLFPDALAALPEASEDPAGYKQTAFAHWNQGLDPADGCDTRAEVLVAEAVDAPKTGKDCALAGGTWTSYYDGQNVTDPATLVVDHLVPLAEAWESGASGWTAARREKYANDQGAAATLVAVTARSQRDKAGRDPAEWVPAENARYCRYVGEWVGTKLRWGLSVDKDEMEALKLFADGPCEETVVHRSTAPR</sequence>
<gene>
    <name evidence="2" type="ORF">AB0A76_22330</name>
</gene>